<feature type="signal peptide" evidence="1">
    <location>
        <begin position="1"/>
        <end position="24"/>
    </location>
</feature>
<reference evidence="3" key="1">
    <citation type="submission" date="2023-07" db="EMBL/GenBank/DDBJ databases">
        <title>Gilvimarinus algae sp. nov., isolated from the surface of Kelp.</title>
        <authorList>
            <person name="Sun Y.Y."/>
            <person name="Gong Y."/>
            <person name="Du Z.J."/>
        </authorList>
    </citation>
    <scope>NUCLEOTIDE SEQUENCE</scope>
    <source>
        <strain evidence="3">SDUM040014</strain>
    </source>
</reference>
<comment type="caution">
    <text evidence="3">The sequence shown here is derived from an EMBL/GenBank/DDBJ whole genome shotgun (WGS) entry which is preliminary data.</text>
</comment>
<dbReference type="Gene3D" id="2.60.120.560">
    <property type="entry name" value="Exo-inulinase, domain 1"/>
    <property type="match status" value="1"/>
</dbReference>
<dbReference type="Proteomes" id="UP001168380">
    <property type="component" value="Unassembled WGS sequence"/>
</dbReference>
<dbReference type="RefSeq" id="WP_302713219.1">
    <property type="nucleotide sequence ID" value="NZ_JAULRT010000057.1"/>
</dbReference>
<keyword evidence="4" id="KW-1185">Reference proteome</keyword>
<dbReference type="InterPro" id="IPR010496">
    <property type="entry name" value="AL/BT2_dom"/>
</dbReference>
<evidence type="ECO:0000256" key="1">
    <source>
        <dbReference type="SAM" id="SignalP"/>
    </source>
</evidence>
<accession>A0ABT8TH92</accession>
<protein>
    <submittedName>
        <fullName evidence="3">DUF1080 domain-containing protein</fullName>
    </submittedName>
</protein>
<sequence>MKLSSVLTQLIGMSAALVAVSPLAAEKEPWQLAQETEVWEPVPEKVSVNHRGVPSDAVVLFDGSGLDAWESVNDGSKAPWKILGDELVTNPKTGDIRTRQDFCDLQLHIEWQAPAEAEMEGPEGQGRGNSGVFFQERYEVQVLDSFGGETYPNGQAGSIYKQHIPLVNATKPLSEWNVYDIIYTAPRFSDSGELEKPAYITVLHNGVLVQNHAEVQGPTAWIGHPPYEAHGCAPLRLQDHGNPTKFRNIWIREL</sequence>
<evidence type="ECO:0000313" key="4">
    <source>
        <dbReference type="Proteomes" id="UP001168380"/>
    </source>
</evidence>
<evidence type="ECO:0000313" key="3">
    <source>
        <dbReference type="EMBL" id="MDO3382748.1"/>
    </source>
</evidence>
<proteinExistence type="predicted"/>
<feature type="domain" description="3-keto-alpha-glucoside-1,2-lyase/3-keto-2-hydroxy-glucal hydratase" evidence="2">
    <location>
        <begin position="57"/>
        <end position="252"/>
    </location>
</feature>
<keyword evidence="1" id="KW-0732">Signal</keyword>
<name>A0ABT8TH92_9GAMM</name>
<dbReference type="EMBL" id="JAULRT010000057">
    <property type="protein sequence ID" value="MDO3382748.1"/>
    <property type="molecule type" value="Genomic_DNA"/>
</dbReference>
<gene>
    <name evidence="3" type="ORF">QWI16_11255</name>
</gene>
<evidence type="ECO:0000259" key="2">
    <source>
        <dbReference type="Pfam" id="PF06439"/>
    </source>
</evidence>
<dbReference type="Pfam" id="PF06439">
    <property type="entry name" value="3keto-disac_hyd"/>
    <property type="match status" value="1"/>
</dbReference>
<feature type="chain" id="PRO_5045173148" evidence="1">
    <location>
        <begin position="25"/>
        <end position="254"/>
    </location>
</feature>
<organism evidence="3 4">
    <name type="scientific">Gilvimarinus algae</name>
    <dbReference type="NCBI Taxonomy" id="3058037"/>
    <lineage>
        <taxon>Bacteria</taxon>
        <taxon>Pseudomonadati</taxon>
        <taxon>Pseudomonadota</taxon>
        <taxon>Gammaproteobacteria</taxon>
        <taxon>Cellvibrionales</taxon>
        <taxon>Cellvibrionaceae</taxon>
        <taxon>Gilvimarinus</taxon>
    </lineage>
</organism>